<gene>
    <name evidence="8" type="ORF">BKK80_15505</name>
</gene>
<dbReference type="Proteomes" id="UP000177515">
    <property type="component" value="Chromosome 1"/>
</dbReference>
<dbReference type="Pfam" id="PF10093">
    <property type="entry name" value="EarP"/>
    <property type="match status" value="1"/>
</dbReference>
<evidence type="ECO:0000256" key="7">
    <source>
        <dbReference type="ARBA" id="ARBA00048472"/>
    </source>
</evidence>
<evidence type="ECO:0000256" key="2">
    <source>
        <dbReference type="ARBA" id="ARBA00022679"/>
    </source>
</evidence>
<dbReference type="NCBIfam" id="TIGR03837">
    <property type="entry name" value="efp_Arg_rhamno"/>
    <property type="match status" value="1"/>
</dbReference>
<evidence type="ECO:0000256" key="6">
    <source>
        <dbReference type="ARBA" id="ARBA00030025"/>
    </source>
</evidence>
<accession>A0ABN4TP83</accession>
<keyword evidence="2" id="KW-0808">Transferase</keyword>
<dbReference type="PIRSF" id="PIRSF015557">
    <property type="entry name" value="UCP015557"/>
    <property type="match status" value="1"/>
</dbReference>
<dbReference type="InterPro" id="IPR016633">
    <property type="entry name" value="EarP"/>
</dbReference>
<keyword evidence="9" id="KW-1185">Reference proteome</keyword>
<dbReference type="EMBL" id="CP017754">
    <property type="protein sequence ID" value="AOZ07065.1"/>
    <property type="molecule type" value="Genomic_DNA"/>
</dbReference>
<evidence type="ECO:0000256" key="4">
    <source>
        <dbReference type="ARBA" id="ARBA00024346"/>
    </source>
</evidence>
<name>A0ABN4TP83_9BURK</name>
<organism evidence="8 9">
    <name type="scientific">Cupriavidus malaysiensis</name>
    <dbReference type="NCBI Taxonomy" id="367825"/>
    <lineage>
        <taxon>Bacteria</taxon>
        <taxon>Pseudomonadati</taxon>
        <taxon>Pseudomonadota</taxon>
        <taxon>Betaproteobacteria</taxon>
        <taxon>Burkholderiales</taxon>
        <taxon>Burkholderiaceae</taxon>
        <taxon>Cupriavidus</taxon>
    </lineage>
</organism>
<evidence type="ECO:0000313" key="8">
    <source>
        <dbReference type="EMBL" id="AOZ07065.1"/>
    </source>
</evidence>
<protein>
    <recommendedName>
        <fullName evidence="5">Protein-arginine rhamnosyltransferase</fullName>
    </recommendedName>
    <alternativeName>
        <fullName evidence="6">EF-P arginine rhamnosyltransferase</fullName>
    </alternativeName>
</protein>
<proteinExistence type="inferred from homology"/>
<comment type="catalytic activity">
    <reaction evidence="7">
        <text>dTDP-beta-L-rhamnose + L-arginyl-[protein] = N(omega)-(alpha-L-rhamnosyl)-L-arginyl-[protein] + dTDP + H(+)</text>
        <dbReference type="Rhea" id="RHEA:66692"/>
        <dbReference type="Rhea" id="RHEA-COMP:10532"/>
        <dbReference type="Rhea" id="RHEA-COMP:17096"/>
        <dbReference type="ChEBI" id="CHEBI:15378"/>
        <dbReference type="ChEBI" id="CHEBI:29965"/>
        <dbReference type="ChEBI" id="CHEBI:57510"/>
        <dbReference type="ChEBI" id="CHEBI:58369"/>
        <dbReference type="ChEBI" id="CHEBI:167445"/>
    </reaction>
    <physiologicalReaction direction="left-to-right" evidence="7">
        <dbReference type="Rhea" id="RHEA:66693"/>
    </physiologicalReaction>
</comment>
<comment type="similarity">
    <text evidence="4">Belongs to the glycosyltransferase 104 family.</text>
</comment>
<evidence type="ECO:0000256" key="5">
    <source>
        <dbReference type="ARBA" id="ARBA00024416"/>
    </source>
</evidence>
<reference evidence="8 9" key="1">
    <citation type="submission" date="2016-10" db="EMBL/GenBank/DDBJ databases">
        <title>Complete genome sequences of three Cupriavidus strains isolated from various Malaysian environments.</title>
        <authorList>
            <person name="Abdullah A.A.-A."/>
            <person name="Shafie N.A.H."/>
            <person name="Lau N.S."/>
        </authorList>
    </citation>
    <scope>NUCLEOTIDE SEQUENCE [LARGE SCALE GENOMIC DNA]</scope>
    <source>
        <strain evidence="8 9">USMAA1020</strain>
    </source>
</reference>
<evidence type="ECO:0000256" key="3">
    <source>
        <dbReference type="ARBA" id="ARBA00024303"/>
    </source>
</evidence>
<evidence type="ECO:0000313" key="9">
    <source>
        <dbReference type="Proteomes" id="UP000177515"/>
    </source>
</evidence>
<comment type="function">
    <text evidence="3">Protein-arginine rhamnosyltransferase that catalyzes the transfer of a single rhamnose to elongation factor P (EF-P) on 'Lys-32', a modification required for EF-P-dependent rescue of polyproline stalled ribosomes.</text>
</comment>
<evidence type="ECO:0000256" key="1">
    <source>
        <dbReference type="ARBA" id="ARBA00022676"/>
    </source>
</evidence>
<keyword evidence="1" id="KW-0328">Glycosyltransferase</keyword>
<dbReference type="RefSeq" id="WP_071014230.1">
    <property type="nucleotide sequence ID" value="NZ_CP017754.1"/>
</dbReference>
<sequence>MPIRSWDIFCTVIDNFGDIGVCWRLARQLAQEHGHTVRLWVDDLNAFARLAPGLDPTAPQQRIAGVEIRPWPRDEPAATTVFCEAVPHDVVIEAFACTLPEPFLARMATRVPHPAWINLEYLSAEPWVRDYHAMPSPHPRLPLTKHFFFPGFEPGTGGLLRETALGAEREAFLGSAAAQAALWHRLDAQPLAEALKVSLFAYANASLPALLQQWRDGPRRVQCLVPLGLAADQVAACLDTQAQVGRHFTAGALSVHFVPFVRQEHYDELLWACDLNFVRGEDSFVRAHWASRPLVWQIYPQADDAHRAKLDAYLELAGRHADPAASAVQTAFWHAWNGFGGEVDWPALAARLPALQAAAGNWQRRLRHLGDLAANLVAFCENQVE</sequence>